<reference evidence="2" key="2">
    <citation type="submission" date="2020-11" db="EMBL/GenBank/DDBJ databases">
        <authorList>
            <person name="McCartney M.A."/>
            <person name="Auch B."/>
            <person name="Kono T."/>
            <person name="Mallez S."/>
            <person name="Becker A."/>
            <person name="Gohl D.M."/>
            <person name="Silverstein K.A.T."/>
            <person name="Koren S."/>
            <person name="Bechman K.B."/>
            <person name="Herman A."/>
            <person name="Abrahante J.E."/>
            <person name="Garbe J."/>
        </authorList>
    </citation>
    <scope>NUCLEOTIDE SEQUENCE</scope>
    <source>
        <strain evidence="2">Duluth1</strain>
        <tissue evidence="2">Whole animal</tissue>
    </source>
</reference>
<dbReference type="AlphaFoldDB" id="A0A9D4HV22"/>
<gene>
    <name evidence="2" type="ORF">DPMN_056441</name>
</gene>
<keyword evidence="3" id="KW-1185">Reference proteome</keyword>
<protein>
    <submittedName>
        <fullName evidence="2">Uncharacterized protein</fullName>
    </submittedName>
</protein>
<proteinExistence type="predicted"/>
<feature type="region of interest" description="Disordered" evidence="1">
    <location>
        <begin position="38"/>
        <end position="57"/>
    </location>
</feature>
<dbReference type="EMBL" id="JAIWYP010000012">
    <property type="protein sequence ID" value="KAH3730453.1"/>
    <property type="molecule type" value="Genomic_DNA"/>
</dbReference>
<evidence type="ECO:0000313" key="2">
    <source>
        <dbReference type="EMBL" id="KAH3730453.1"/>
    </source>
</evidence>
<evidence type="ECO:0000256" key="1">
    <source>
        <dbReference type="SAM" id="MobiDB-lite"/>
    </source>
</evidence>
<evidence type="ECO:0000313" key="3">
    <source>
        <dbReference type="Proteomes" id="UP000828390"/>
    </source>
</evidence>
<reference evidence="2" key="1">
    <citation type="journal article" date="2019" name="bioRxiv">
        <title>The Genome of the Zebra Mussel, Dreissena polymorpha: A Resource for Invasive Species Research.</title>
        <authorList>
            <person name="McCartney M.A."/>
            <person name="Auch B."/>
            <person name="Kono T."/>
            <person name="Mallez S."/>
            <person name="Zhang Y."/>
            <person name="Obille A."/>
            <person name="Becker A."/>
            <person name="Abrahante J.E."/>
            <person name="Garbe J."/>
            <person name="Badalamenti J.P."/>
            <person name="Herman A."/>
            <person name="Mangelson H."/>
            <person name="Liachko I."/>
            <person name="Sullivan S."/>
            <person name="Sone E.D."/>
            <person name="Koren S."/>
            <person name="Silverstein K.A.T."/>
            <person name="Beckman K.B."/>
            <person name="Gohl D.M."/>
        </authorList>
    </citation>
    <scope>NUCLEOTIDE SEQUENCE</scope>
    <source>
        <strain evidence="2">Duluth1</strain>
        <tissue evidence="2">Whole animal</tissue>
    </source>
</reference>
<name>A0A9D4HV22_DREPO</name>
<accession>A0A9D4HV22</accession>
<comment type="caution">
    <text evidence="2">The sequence shown here is derived from an EMBL/GenBank/DDBJ whole genome shotgun (WGS) entry which is preliminary data.</text>
</comment>
<organism evidence="2 3">
    <name type="scientific">Dreissena polymorpha</name>
    <name type="common">Zebra mussel</name>
    <name type="synonym">Mytilus polymorpha</name>
    <dbReference type="NCBI Taxonomy" id="45954"/>
    <lineage>
        <taxon>Eukaryota</taxon>
        <taxon>Metazoa</taxon>
        <taxon>Spiralia</taxon>
        <taxon>Lophotrochozoa</taxon>
        <taxon>Mollusca</taxon>
        <taxon>Bivalvia</taxon>
        <taxon>Autobranchia</taxon>
        <taxon>Heteroconchia</taxon>
        <taxon>Euheterodonta</taxon>
        <taxon>Imparidentia</taxon>
        <taxon>Neoheterodontei</taxon>
        <taxon>Myida</taxon>
        <taxon>Dreissenoidea</taxon>
        <taxon>Dreissenidae</taxon>
        <taxon>Dreissena</taxon>
    </lineage>
</organism>
<dbReference type="Proteomes" id="UP000828390">
    <property type="component" value="Unassembled WGS sequence"/>
</dbReference>
<sequence length="108" mass="11927">MVVYPLPESVDLRSHGHRQFPAFRLSLPNVASCELVRRKRSKARKNTDGGDHKKSLRSAGYLSRTVCPAISRPVPRSAEFKLKSQQVMLGNGNGPAELVGGFVYFTIS</sequence>